<reference evidence="1" key="2">
    <citation type="journal article" date="2015" name="Fish Shellfish Immunol.">
        <title>Early steps in the European eel (Anguilla anguilla)-Vibrio vulnificus interaction in the gills: Role of the RtxA13 toxin.</title>
        <authorList>
            <person name="Callol A."/>
            <person name="Pajuelo D."/>
            <person name="Ebbesson L."/>
            <person name="Teles M."/>
            <person name="MacKenzie S."/>
            <person name="Amaro C."/>
        </authorList>
    </citation>
    <scope>NUCLEOTIDE SEQUENCE</scope>
</reference>
<reference evidence="1" key="1">
    <citation type="submission" date="2014-11" db="EMBL/GenBank/DDBJ databases">
        <authorList>
            <person name="Amaro Gonzalez C."/>
        </authorList>
    </citation>
    <scope>NUCLEOTIDE SEQUENCE</scope>
</reference>
<name>A0A0E9Q269_ANGAN</name>
<protein>
    <submittedName>
        <fullName evidence="1">Uncharacterized protein</fullName>
    </submittedName>
</protein>
<evidence type="ECO:0000313" key="1">
    <source>
        <dbReference type="EMBL" id="JAH10420.1"/>
    </source>
</evidence>
<proteinExistence type="predicted"/>
<sequence length="80" mass="8724">MCELGLVHSKPAAATKVQNNSLSFLQGTRPCKVYYQGKHLQVDSYGPHHHRQVNICCGAGIGIGIKDSILSQVLYIFAPD</sequence>
<accession>A0A0E9Q269</accession>
<dbReference type="AlphaFoldDB" id="A0A0E9Q269"/>
<organism evidence="1">
    <name type="scientific">Anguilla anguilla</name>
    <name type="common">European freshwater eel</name>
    <name type="synonym">Muraena anguilla</name>
    <dbReference type="NCBI Taxonomy" id="7936"/>
    <lineage>
        <taxon>Eukaryota</taxon>
        <taxon>Metazoa</taxon>
        <taxon>Chordata</taxon>
        <taxon>Craniata</taxon>
        <taxon>Vertebrata</taxon>
        <taxon>Euteleostomi</taxon>
        <taxon>Actinopterygii</taxon>
        <taxon>Neopterygii</taxon>
        <taxon>Teleostei</taxon>
        <taxon>Anguilliformes</taxon>
        <taxon>Anguillidae</taxon>
        <taxon>Anguilla</taxon>
    </lineage>
</organism>
<dbReference type="EMBL" id="GBXM01098157">
    <property type="protein sequence ID" value="JAH10420.1"/>
    <property type="molecule type" value="Transcribed_RNA"/>
</dbReference>